<feature type="transmembrane region" description="Helical" evidence="1">
    <location>
        <begin position="149"/>
        <end position="171"/>
    </location>
</feature>
<feature type="transmembrane region" description="Helical" evidence="1">
    <location>
        <begin position="275"/>
        <end position="297"/>
    </location>
</feature>
<evidence type="ECO:0000313" key="3">
    <source>
        <dbReference type="Proteomes" id="UP000178661"/>
    </source>
</evidence>
<organism evidence="2 3">
    <name type="scientific">Candidatus Nomurabacteria bacterium RIFCSPLOWO2_12_FULL_37_8</name>
    <dbReference type="NCBI Taxonomy" id="1801793"/>
    <lineage>
        <taxon>Bacteria</taxon>
        <taxon>Candidatus Nomuraibacteriota</taxon>
    </lineage>
</organism>
<feature type="transmembrane region" description="Helical" evidence="1">
    <location>
        <begin position="332"/>
        <end position="359"/>
    </location>
</feature>
<feature type="transmembrane region" description="Helical" evidence="1">
    <location>
        <begin position="103"/>
        <end position="128"/>
    </location>
</feature>
<proteinExistence type="predicted"/>
<keyword evidence="1" id="KW-0812">Transmembrane</keyword>
<name>A0A1F6Y3X7_9BACT</name>
<comment type="caution">
    <text evidence="2">The sequence shown here is derived from an EMBL/GenBank/DDBJ whole genome shotgun (WGS) entry which is preliminary data.</text>
</comment>
<evidence type="ECO:0000256" key="1">
    <source>
        <dbReference type="SAM" id="Phobius"/>
    </source>
</evidence>
<feature type="transmembrane region" description="Helical" evidence="1">
    <location>
        <begin position="303"/>
        <end position="325"/>
    </location>
</feature>
<feature type="transmembrane region" description="Helical" evidence="1">
    <location>
        <begin position="365"/>
        <end position="387"/>
    </location>
</feature>
<dbReference type="AlphaFoldDB" id="A0A1F6Y3X7"/>
<dbReference type="Proteomes" id="UP000178661">
    <property type="component" value="Unassembled WGS sequence"/>
</dbReference>
<feature type="transmembrane region" description="Helical" evidence="1">
    <location>
        <begin position="177"/>
        <end position="199"/>
    </location>
</feature>
<reference evidence="2 3" key="1">
    <citation type="journal article" date="2016" name="Nat. Commun.">
        <title>Thousands of microbial genomes shed light on interconnected biogeochemical processes in an aquifer system.</title>
        <authorList>
            <person name="Anantharaman K."/>
            <person name="Brown C.T."/>
            <person name="Hug L.A."/>
            <person name="Sharon I."/>
            <person name="Castelle C.J."/>
            <person name="Probst A.J."/>
            <person name="Thomas B.C."/>
            <person name="Singh A."/>
            <person name="Wilkins M.J."/>
            <person name="Karaoz U."/>
            <person name="Brodie E.L."/>
            <person name="Williams K.H."/>
            <person name="Hubbard S.S."/>
            <person name="Banfield J.F."/>
        </authorList>
    </citation>
    <scope>NUCLEOTIDE SEQUENCE [LARGE SCALE GENOMIC DNA]</scope>
</reference>
<feature type="transmembrane region" description="Helical" evidence="1">
    <location>
        <begin position="399"/>
        <end position="417"/>
    </location>
</feature>
<accession>A0A1F6Y3X7</accession>
<keyword evidence="1" id="KW-1133">Transmembrane helix</keyword>
<gene>
    <name evidence="2" type="ORF">A3G98_02580</name>
</gene>
<sequence>MKKYAPYILILIIFVGLFSPGAEVRAQAIDPIGKCLYGDDVNGYNSVNVTKSACEEAPYFGTWDPTPTSSPTDTQGTGENPLNPGCAVITGDFDDCLVKITYYLFYALPAFLMALMAQFFNVVISLTLGSVLYTNNSFIPEAWAVVRDFSNIFFILILIYVAIQTILGLGGHEVKKTIAHIVVMALLINFSMFFTKVIIDSSNILALVFYNKINVETKVKTGSNTQDRTYMAITDSTKTGNVEKDIAGGIVSSFDPTKMLTPEFFDKAKSQTQGVMNASVGGAAAFIGGGALVGSFIPIVGTAVGAGIGAIGYGVKSILGSFVATKEVPTPLLLGIILVSGTVMIYAAYAFFIVGLSFISRLIELWILIIFSPFAFMSFSIPGLAGIESIGWNEWIKRLLRVSFMAPIFMFFLYLIFKLINADIFANLSVRTYQEQGTLEAILLLVLPAMMVLIILHKATEKAKKTSGELGSMIIKGASVGLGIAGGLALGGGARVLQASVGKYGEKFAQSETAKKWIKEKKFGADTLQKTASYFGGASFDARKGIIGGALRATEGVSGINLGMKSKIFDSIGIKDGGYREDRKRMVEKRQKRSDELKVSEDEPLKQNLNRAEEDLQEMLNKVIKDFERIDRELVGARQDRTDARRGSLEELAAIAKIKALNDEKANLRTGVTGPKVISGPNIGRTIKQMQNEVIPDKKTDIETENRERKWAYAESLTDEGGRVKKIFRGRWFGMQQAGDNRPSRKEAAYKIRMDAKIETKT</sequence>
<keyword evidence="1" id="KW-0472">Membrane</keyword>
<evidence type="ECO:0008006" key="4">
    <source>
        <dbReference type="Google" id="ProtNLM"/>
    </source>
</evidence>
<evidence type="ECO:0000313" key="2">
    <source>
        <dbReference type="EMBL" id="OGJ01083.1"/>
    </source>
</evidence>
<protein>
    <recommendedName>
        <fullName evidence="4">TrbL/VirB6 plasmid conjugal transfer protein</fullName>
    </recommendedName>
</protein>
<feature type="transmembrane region" description="Helical" evidence="1">
    <location>
        <begin position="437"/>
        <end position="456"/>
    </location>
</feature>
<dbReference type="EMBL" id="MFVR01000027">
    <property type="protein sequence ID" value="OGJ01083.1"/>
    <property type="molecule type" value="Genomic_DNA"/>
</dbReference>